<dbReference type="EMBL" id="CP045913">
    <property type="protein sequence ID" value="QGH62034.1"/>
    <property type="molecule type" value="Genomic_DNA"/>
</dbReference>
<evidence type="ECO:0000313" key="2">
    <source>
        <dbReference type="Proteomes" id="UP000381260"/>
    </source>
</evidence>
<reference evidence="1 2" key="1">
    <citation type="submission" date="2019-11" db="EMBL/GenBank/DDBJ databases">
        <title>The Phosphoenolpyruvate Phosphotransferase System Regulates Serratia proteamaculans 336X Biofilm Formation and Wheat Roots colonization.</title>
        <authorList>
            <person name="Liu F."/>
        </authorList>
    </citation>
    <scope>NUCLEOTIDE SEQUENCE [LARGE SCALE GENOMIC DNA]</scope>
    <source>
        <strain evidence="1 2">336X</strain>
    </source>
</reference>
<organism evidence="1 2">
    <name type="scientific">Serratia proteamaculans</name>
    <dbReference type="NCBI Taxonomy" id="28151"/>
    <lineage>
        <taxon>Bacteria</taxon>
        <taxon>Pseudomonadati</taxon>
        <taxon>Pseudomonadota</taxon>
        <taxon>Gammaproteobacteria</taxon>
        <taxon>Enterobacterales</taxon>
        <taxon>Yersiniaceae</taxon>
        <taxon>Serratia</taxon>
    </lineage>
</organism>
<dbReference type="RefSeq" id="WP_153859066.1">
    <property type="nucleotide sequence ID" value="NZ_CP045913.1"/>
</dbReference>
<proteinExistence type="predicted"/>
<dbReference type="AlphaFoldDB" id="A0A5Q2VCZ4"/>
<sequence>MRELTITDIENVSGAGFIKDGLGSMCGWVGDTGYKMVSDSLSINIPGLGNITIGDTLPDLGKTIGTAVGEHIGGNIESAIASIPGIGGILNGWLGNK</sequence>
<protein>
    <submittedName>
        <fullName evidence="1">Uncharacterized protein</fullName>
    </submittedName>
</protein>
<evidence type="ECO:0000313" key="1">
    <source>
        <dbReference type="EMBL" id="QGH62034.1"/>
    </source>
</evidence>
<dbReference type="Proteomes" id="UP000381260">
    <property type="component" value="Chromosome"/>
</dbReference>
<gene>
    <name evidence="1" type="ORF">GHV41_14905</name>
</gene>
<accession>A0A5Q2VCZ4</accession>
<name>A0A5Q2VCZ4_SERPR</name>